<sequence length="759" mass="81243">MAINRRHFLLFLGAGVGTVACNGRPQGQQSSVSTSQPAGTIGKPPAKLGFSPLKGPMPLANGTATGAKQVSFTANGDEQLAASFANYEVMDDLVLPEGYTYDIVAKWGDKVGDSRFGFNNDYLSLVETSNGEGFLTVNFEYISAVSWQQTYEKVIGKALPLREVDQAIKASTKVLKADQAPGLNAFALADSDPVKAKIKLIAQEALTDLGLGVISVRRESDGRWVRTNGTSDRRVTGISGLTDGRYLSATGPAVAIFRKSKGQGYVDKLGAKIIGTMQNCAGGTTPWGTVLSAEENIQGQVPEPVHADGTSFDPVYRPFNITDEEISGLGNVFGLAGNKYGWMVEIDPANPKDYGTKHTWLGRYRHEAVGVRVETGKRLAFYSGCDRRGGHIYKFVSKAKVSDPKDKANSELLTDGMLYAAKFNPDGTGRWIALAPSTPVDPETTARLAGAMLPLPQRPQGGVMQVEDDEQIEAFKQKFKTLGQLYAGSDAEKQGAILIDAHYAGNAAGATCTARPEDTEIAPDGSLFISFTSGAVSKEDGSPDVRIFKGPDGSAAYEYGWVMHLTEEGNEPAAMSFQWKMMATGGEPAAGGFGFSNPDNLAFDPNGNLWIVTDMPSDKMNYPVPADRLEKNGVPVKASNLRGLFGNNSIWCIPLAGEAAGTPFLFGTAPMDAELTGPYFAPDGKTLFLSVQHPGELNGTRKDKAAETRQYAMRLPGGQPFTQTRTVPIGSNWPTKEPNDPPIPAVVAIRRRDQAAITT</sequence>
<dbReference type="PANTHER" id="PTHR35399:SF2">
    <property type="entry name" value="DUF839 DOMAIN-CONTAINING PROTEIN"/>
    <property type="match status" value="1"/>
</dbReference>
<comment type="caution">
    <text evidence="2">The sequence shown here is derived from an EMBL/GenBank/DDBJ whole genome shotgun (WGS) entry which is preliminary data.</text>
</comment>
<dbReference type="Proteomes" id="UP000239576">
    <property type="component" value="Unassembled WGS sequence"/>
</dbReference>
<dbReference type="OrthoDB" id="9801383at2"/>
<accession>A0A2T1DWJ8</accession>
<evidence type="ECO:0000313" key="2">
    <source>
        <dbReference type="EMBL" id="PSB24842.1"/>
    </source>
</evidence>
<organism evidence="2 3">
    <name type="scientific">Stenomitos frigidus ULC18</name>
    <dbReference type="NCBI Taxonomy" id="2107698"/>
    <lineage>
        <taxon>Bacteria</taxon>
        <taxon>Bacillati</taxon>
        <taxon>Cyanobacteriota</taxon>
        <taxon>Cyanophyceae</taxon>
        <taxon>Leptolyngbyales</taxon>
        <taxon>Leptolyngbyaceae</taxon>
        <taxon>Stenomitos</taxon>
    </lineage>
</organism>
<evidence type="ECO:0000256" key="1">
    <source>
        <dbReference type="SAM" id="MobiDB-lite"/>
    </source>
</evidence>
<name>A0A2T1DWJ8_9CYAN</name>
<dbReference type="Pfam" id="PF05787">
    <property type="entry name" value="PhoX"/>
    <property type="match status" value="1"/>
</dbReference>
<dbReference type="InterPro" id="IPR008557">
    <property type="entry name" value="PhoX"/>
</dbReference>
<evidence type="ECO:0000313" key="3">
    <source>
        <dbReference type="Proteomes" id="UP000239576"/>
    </source>
</evidence>
<reference evidence="3" key="1">
    <citation type="submission" date="2018-02" db="EMBL/GenBank/DDBJ databases">
        <authorList>
            <person name="Moore K."/>
            <person name="Momper L."/>
        </authorList>
    </citation>
    <scope>NUCLEOTIDE SEQUENCE [LARGE SCALE GENOMIC DNA]</scope>
    <source>
        <strain evidence="3">ULC18</strain>
    </source>
</reference>
<proteinExistence type="predicted"/>
<feature type="region of interest" description="Disordered" evidence="1">
    <location>
        <begin position="25"/>
        <end position="47"/>
    </location>
</feature>
<feature type="compositionally biased region" description="Polar residues" evidence="1">
    <location>
        <begin position="25"/>
        <end position="38"/>
    </location>
</feature>
<keyword evidence="3" id="KW-1185">Reference proteome</keyword>
<dbReference type="RefSeq" id="WP_106259655.1">
    <property type="nucleotide sequence ID" value="NZ_CAWNSW010000111.1"/>
</dbReference>
<gene>
    <name evidence="2" type="ORF">C7B82_25945</name>
</gene>
<protein>
    <submittedName>
        <fullName evidence="2">Phosphatase</fullName>
    </submittedName>
</protein>
<dbReference type="PANTHER" id="PTHR35399">
    <property type="entry name" value="SLR8030 PROTEIN"/>
    <property type="match status" value="1"/>
</dbReference>
<dbReference type="SUPFAM" id="SSF63829">
    <property type="entry name" value="Calcium-dependent phosphotriesterase"/>
    <property type="match status" value="1"/>
</dbReference>
<dbReference type="AlphaFoldDB" id="A0A2T1DWJ8"/>
<dbReference type="EMBL" id="PVWK01000140">
    <property type="protein sequence ID" value="PSB24842.1"/>
    <property type="molecule type" value="Genomic_DNA"/>
</dbReference>
<dbReference type="PROSITE" id="PS51257">
    <property type="entry name" value="PROKAR_LIPOPROTEIN"/>
    <property type="match status" value="1"/>
</dbReference>
<reference evidence="2 3" key="2">
    <citation type="submission" date="2018-03" db="EMBL/GenBank/DDBJ databases">
        <title>The ancient ancestry and fast evolution of plastids.</title>
        <authorList>
            <person name="Moore K.R."/>
            <person name="Magnabosco C."/>
            <person name="Momper L."/>
            <person name="Gold D.A."/>
            <person name="Bosak T."/>
            <person name="Fournier G.P."/>
        </authorList>
    </citation>
    <scope>NUCLEOTIDE SEQUENCE [LARGE SCALE GENOMIC DNA]</scope>
    <source>
        <strain evidence="2 3">ULC18</strain>
    </source>
</reference>